<comment type="caution">
    <text evidence="2">The sequence shown here is derived from an EMBL/GenBank/DDBJ whole genome shotgun (WGS) entry which is preliminary data.</text>
</comment>
<dbReference type="InterPro" id="IPR003615">
    <property type="entry name" value="HNH_nuc"/>
</dbReference>
<protein>
    <recommendedName>
        <fullName evidence="1">HNH nuclease domain-containing protein</fullName>
    </recommendedName>
</protein>
<dbReference type="GO" id="GO:0008270">
    <property type="term" value="F:zinc ion binding"/>
    <property type="evidence" value="ECO:0007669"/>
    <property type="project" value="InterPro"/>
</dbReference>
<dbReference type="GO" id="GO:0004519">
    <property type="term" value="F:endonuclease activity"/>
    <property type="evidence" value="ECO:0007669"/>
    <property type="project" value="InterPro"/>
</dbReference>
<dbReference type="InterPro" id="IPR002711">
    <property type="entry name" value="HNH"/>
</dbReference>
<evidence type="ECO:0000259" key="1">
    <source>
        <dbReference type="SMART" id="SM00507"/>
    </source>
</evidence>
<dbReference type="GO" id="GO:0003676">
    <property type="term" value="F:nucleic acid binding"/>
    <property type="evidence" value="ECO:0007669"/>
    <property type="project" value="InterPro"/>
</dbReference>
<gene>
    <name evidence="2" type="ORF">AHMF7616_02560</name>
</gene>
<dbReference type="OrthoDB" id="962665at2"/>
<keyword evidence="3" id="KW-1185">Reference proteome</keyword>
<evidence type="ECO:0000313" key="3">
    <source>
        <dbReference type="Proteomes" id="UP000253919"/>
    </source>
</evidence>
<name>A0A369QG90_9BACT</name>
<accession>A0A369QG90</accession>
<organism evidence="2 3">
    <name type="scientific">Adhaeribacter pallidiroseus</name>
    <dbReference type="NCBI Taxonomy" id="2072847"/>
    <lineage>
        <taxon>Bacteria</taxon>
        <taxon>Pseudomonadati</taxon>
        <taxon>Bacteroidota</taxon>
        <taxon>Cytophagia</taxon>
        <taxon>Cytophagales</taxon>
        <taxon>Hymenobacteraceae</taxon>
        <taxon>Adhaeribacter</taxon>
    </lineage>
</organism>
<dbReference type="RefSeq" id="WP_158546154.1">
    <property type="nucleotide sequence ID" value="NZ_QASA01000001.1"/>
</dbReference>
<dbReference type="CDD" id="cd00085">
    <property type="entry name" value="HNHc"/>
    <property type="match status" value="1"/>
</dbReference>
<dbReference type="Gene3D" id="1.10.30.50">
    <property type="match status" value="1"/>
</dbReference>
<dbReference type="AlphaFoldDB" id="A0A369QG90"/>
<dbReference type="Pfam" id="PF01844">
    <property type="entry name" value="HNH"/>
    <property type="match status" value="1"/>
</dbReference>
<sequence>MFPDYQNGICSCGCGQALWGRRKRWASDDCTAFALAIWAIIDGQVGKFEYFVTKYNSKKCAVCGSRRHLKVDHIVPVKHGGGGCWLSNYQLLCHSCHVIKTNKDFGWKQQSADTLTT</sequence>
<dbReference type="SMART" id="SM00507">
    <property type="entry name" value="HNHc"/>
    <property type="match status" value="1"/>
</dbReference>
<proteinExistence type="predicted"/>
<reference evidence="2 3" key="1">
    <citation type="submission" date="2018-04" db="EMBL/GenBank/DDBJ databases">
        <title>Adhaeribacter sp. HMF7616 genome sequencing and assembly.</title>
        <authorList>
            <person name="Kang H."/>
            <person name="Kang J."/>
            <person name="Cha I."/>
            <person name="Kim H."/>
            <person name="Joh K."/>
        </authorList>
    </citation>
    <scope>NUCLEOTIDE SEQUENCE [LARGE SCALE GENOMIC DNA]</scope>
    <source>
        <strain evidence="2 3">HMF7616</strain>
    </source>
</reference>
<feature type="domain" description="HNH nuclease" evidence="1">
    <location>
        <begin position="46"/>
        <end position="98"/>
    </location>
</feature>
<dbReference type="EMBL" id="QASA01000001">
    <property type="protein sequence ID" value="RDC63951.1"/>
    <property type="molecule type" value="Genomic_DNA"/>
</dbReference>
<dbReference type="Proteomes" id="UP000253919">
    <property type="component" value="Unassembled WGS sequence"/>
</dbReference>
<evidence type="ECO:0000313" key="2">
    <source>
        <dbReference type="EMBL" id="RDC63951.1"/>
    </source>
</evidence>